<evidence type="ECO:0000313" key="2">
    <source>
        <dbReference type="EMBL" id="NEA22717.1"/>
    </source>
</evidence>
<keyword evidence="2" id="KW-0670">Pyruvate</keyword>
<name>A0A6L9QB40_9ACTN</name>
<comment type="caution">
    <text evidence="2">The sequence shown here is derived from an EMBL/GenBank/DDBJ whole genome shotgun (WGS) entry which is preliminary data.</text>
</comment>
<feature type="non-terminal residue" evidence="2">
    <location>
        <position position="59"/>
    </location>
</feature>
<dbReference type="EMBL" id="JAAGLI010000218">
    <property type="protein sequence ID" value="NEA22717.1"/>
    <property type="molecule type" value="Genomic_DNA"/>
</dbReference>
<dbReference type="AlphaFoldDB" id="A0A6L9QB40"/>
<feature type="compositionally biased region" description="Pro residues" evidence="1">
    <location>
        <begin position="22"/>
        <end position="31"/>
    </location>
</feature>
<gene>
    <name evidence="2" type="ORF">G3I70_09450</name>
</gene>
<keyword evidence="2" id="KW-0808">Transferase</keyword>
<organism evidence="2 3">
    <name type="scientific">Actinomadura bangladeshensis</name>
    <dbReference type="NCBI Taxonomy" id="453573"/>
    <lineage>
        <taxon>Bacteria</taxon>
        <taxon>Bacillati</taxon>
        <taxon>Actinomycetota</taxon>
        <taxon>Actinomycetes</taxon>
        <taxon>Streptosporangiales</taxon>
        <taxon>Thermomonosporaceae</taxon>
        <taxon>Actinomadura</taxon>
    </lineage>
</organism>
<dbReference type="GO" id="GO:0016740">
    <property type="term" value="F:transferase activity"/>
    <property type="evidence" value="ECO:0007669"/>
    <property type="project" value="UniProtKB-KW"/>
</dbReference>
<evidence type="ECO:0000313" key="3">
    <source>
        <dbReference type="Proteomes" id="UP000475532"/>
    </source>
</evidence>
<evidence type="ECO:0000256" key="1">
    <source>
        <dbReference type="SAM" id="MobiDB-lite"/>
    </source>
</evidence>
<proteinExistence type="predicted"/>
<dbReference type="Proteomes" id="UP000475532">
    <property type="component" value="Unassembled WGS sequence"/>
</dbReference>
<accession>A0A6L9QB40</accession>
<protein>
    <submittedName>
        <fullName evidence="2">Phosphoenolpyruvate--protein phosphotransferase</fullName>
    </submittedName>
</protein>
<sequence length="59" mass="5898">MRELAGLGVSPGAAAGPVEVMGPPPALPPPRAGTDPAEEERLAVRALEAVGAELEKRAA</sequence>
<feature type="region of interest" description="Disordered" evidence="1">
    <location>
        <begin position="1"/>
        <end position="38"/>
    </location>
</feature>
<reference evidence="2 3" key="1">
    <citation type="submission" date="2020-01" db="EMBL/GenBank/DDBJ databases">
        <title>Insect and environment-associated Actinomycetes.</title>
        <authorList>
            <person name="Currrie C."/>
            <person name="Chevrette M."/>
            <person name="Carlson C."/>
            <person name="Stubbendieck R."/>
            <person name="Wendt-Pienkowski E."/>
        </authorList>
    </citation>
    <scope>NUCLEOTIDE SEQUENCE [LARGE SCALE GENOMIC DNA]</scope>
    <source>
        <strain evidence="2 3">SID10258</strain>
    </source>
</reference>